<protein>
    <submittedName>
        <fullName evidence="1">Uncharacterized protein</fullName>
    </submittedName>
</protein>
<sequence length="553" mass="61987">MVSLWGNKKNSTEDEDDDGNRPTSSSESREARESRESRESNTRQSGETNERTRLLQQERVPGYLSPDDPAVSPYNLWSVRALRWFEVVFLVITFLWWVLLLVSIFVSPPRFNSRGSGFFDFSYTTLTIGNILVALIFFAVPSSAMSILSMSISVLLLIDMIIILAVPQIRIEEGWVGIASVVWAALIAFYNVIANRTVKWGKAEEEERLTGRSETRRTVKEWLAILIATIIMVIYVIIVVLMTAVLVLRSRDATLQAPGEKFLVDGDQYSVHVACEGNQTFYDDGSPKPTVLLEGGYMPVLNGMEDWVYNAHQNGTIDRYCWWDRPGIAWSENAPSPHSAGMSANAFTEALAVKGEEGPFILVGAGIGGIYTRIFSARNVRNIVGIMLIDALHEDFLHRVASPGRGFVLWGRGIISPLGFDRLAGALFKGRTKEDRVFGKSSYQGGKFIKNKLQENLVADSLTRSEVVSAKNIQQPNVPLVVITSGRHVKQDQEWEKKQEDLTKITDNLLGWEIVPKVPAEEVWATQEGRDRLEHWLGKLYQARMNSTVVDEA</sequence>
<dbReference type="Proteomes" id="UP001172386">
    <property type="component" value="Unassembled WGS sequence"/>
</dbReference>
<accession>A0ACC3A8N7</accession>
<organism evidence="1 2">
    <name type="scientific">Neophaeococcomyces mojaviensis</name>
    <dbReference type="NCBI Taxonomy" id="3383035"/>
    <lineage>
        <taxon>Eukaryota</taxon>
        <taxon>Fungi</taxon>
        <taxon>Dikarya</taxon>
        <taxon>Ascomycota</taxon>
        <taxon>Pezizomycotina</taxon>
        <taxon>Eurotiomycetes</taxon>
        <taxon>Chaetothyriomycetidae</taxon>
        <taxon>Chaetothyriales</taxon>
        <taxon>Chaetothyriales incertae sedis</taxon>
        <taxon>Neophaeococcomyces</taxon>
    </lineage>
</organism>
<keyword evidence="2" id="KW-1185">Reference proteome</keyword>
<reference evidence="1" key="1">
    <citation type="submission" date="2022-10" db="EMBL/GenBank/DDBJ databases">
        <title>Culturing micro-colonial fungi from biological soil crusts in the Mojave desert and describing Neophaeococcomyces mojavensis, and introducing the new genera and species Taxawa tesnikishii.</title>
        <authorList>
            <person name="Kurbessoian T."/>
            <person name="Stajich J.E."/>
        </authorList>
    </citation>
    <scope>NUCLEOTIDE SEQUENCE</scope>
    <source>
        <strain evidence="1">JES_112</strain>
    </source>
</reference>
<name>A0ACC3A8N7_9EURO</name>
<proteinExistence type="predicted"/>
<evidence type="ECO:0000313" key="2">
    <source>
        <dbReference type="Proteomes" id="UP001172386"/>
    </source>
</evidence>
<gene>
    <name evidence="1" type="ORF">H2198_004513</name>
</gene>
<comment type="caution">
    <text evidence="1">The sequence shown here is derived from an EMBL/GenBank/DDBJ whole genome shotgun (WGS) entry which is preliminary data.</text>
</comment>
<dbReference type="EMBL" id="JAPDRQ010000068">
    <property type="protein sequence ID" value="KAJ9657155.1"/>
    <property type="molecule type" value="Genomic_DNA"/>
</dbReference>
<evidence type="ECO:0000313" key="1">
    <source>
        <dbReference type="EMBL" id="KAJ9657155.1"/>
    </source>
</evidence>